<organism evidence="1 2">
    <name type="scientific">Dryococelus australis</name>
    <dbReference type="NCBI Taxonomy" id="614101"/>
    <lineage>
        <taxon>Eukaryota</taxon>
        <taxon>Metazoa</taxon>
        <taxon>Ecdysozoa</taxon>
        <taxon>Arthropoda</taxon>
        <taxon>Hexapoda</taxon>
        <taxon>Insecta</taxon>
        <taxon>Pterygota</taxon>
        <taxon>Neoptera</taxon>
        <taxon>Polyneoptera</taxon>
        <taxon>Phasmatodea</taxon>
        <taxon>Verophasmatodea</taxon>
        <taxon>Anareolatae</taxon>
        <taxon>Phasmatidae</taxon>
        <taxon>Eurycanthinae</taxon>
        <taxon>Dryococelus</taxon>
    </lineage>
</organism>
<reference evidence="1 2" key="1">
    <citation type="submission" date="2023-02" db="EMBL/GenBank/DDBJ databases">
        <title>LHISI_Scaffold_Assembly.</title>
        <authorList>
            <person name="Stuart O.P."/>
            <person name="Cleave R."/>
            <person name="Magrath M.J.L."/>
            <person name="Mikheyev A.S."/>
        </authorList>
    </citation>
    <scope>NUCLEOTIDE SEQUENCE [LARGE SCALE GENOMIC DNA]</scope>
    <source>
        <strain evidence="1">Daus_M_001</strain>
        <tissue evidence="1">Leg muscle</tissue>
    </source>
</reference>
<accession>A0ABQ9I892</accession>
<protein>
    <recommendedName>
        <fullName evidence="3">DDE Tnp4 domain-containing protein</fullName>
    </recommendedName>
</protein>
<keyword evidence="2" id="KW-1185">Reference proteome</keyword>
<evidence type="ECO:0008006" key="3">
    <source>
        <dbReference type="Google" id="ProtNLM"/>
    </source>
</evidence>
<comment type="caution">
    <text evidence="1">The sequence shown here is derived from an EMBL/GenBank/DDBJ whole genome shotgun (WGS) entry which is preliminary data.</text>
</comment>
<sequence length="191" mass="22009">MSKEYFNLLFVKVQNSLHYVTKNYREIIAAEERLVITCRYMASEESFNSLALIFKMGKITVAEIVHDTCRVLWYILEDEHLPTPKKETWLSAADIFENRWNFPNCFGCIDGKHIRKKCPANILLLAVADADRRLLTVDTRSLGRQNDGGNFRTLNLFRLLETGKLYVAECKPLLFTGLTVPFVLLGDEGYH</sequence>
<gene>
    <name evidence="1" type="ORF">PR048_005473</name>
</gene>
<evidence type="ECO:0000313" key="2">
    <source>
        <dbReference type="Proteomes" id="UP001159363"/>
    </source>
</evidence>
<dbReference type="Proteomes" id="UP001159363">
    <property type="component" value="Chromosome 2"/>
</dbReference>
<name>A0ABQ9I892_9NEOP</name>
<dbReference type="EMBL" id="JARBHB010000002">
    <property type="protein sequence ID" value="KAJ8892892.1"/>
    <property type="molecule type" value="Genomic_DNA"/>
</dbReference>
<evidence type="ECO:0000313" key="1">
    <source>
        <dbReference type="EMBL" id="KAJ8892892.1"/>
    </source>
</evidence>
<proteinExistence type="predicted"/>